<keyword evidence="1" id="KW-0472">Membrane</keyword>
<comment type="caution">
    <text evidence="2">The sequence shown here is derived from an EMBL/GenBank/DDBJ whole genome shotgun (WGS) entry which is preliminary data.</text>
</comment>
<dbReference type="RefSeq" id="WP_204051829.1">
    <property type="nucleotide sequence ID" value="NZ_BOOF01000045.1"/>
</dbReference>
<sequence>MKDIEAMIGPLARVEPGTPGGRPSDAGARALLASITAEPPGGGVAVPARARRRGPHRLALGLAAAAVAAAGIVVGPSLLDDGALTTPSYAVTKDSHGVVWVKVRDFRDVAGLTKQLRDLGVPAIVDYAPLGKKCREPRATYVEDIPQGLYDPPTNIPGEKEGWQMRIDTRLFKPGQTFVWTLTALPGGESSTSTILMNDPVKPCVLVPDDTPKMKTSDPELFAYRLATTKGRSLAGYRVDGKTVGEVVPEIEKRGLKVTFLIMDPNPRNLGGFGIDPRRQDIPVGKDWTVWEAEESTRKPELIRLLVTKEHLDWNPVYHGGSRDNVIKE</sequence>
<evidence type="ECO:0000313" key="2">
    <source>
        <dbReference type="EMBL" id="GIH65895.1"/>
    </source>
</evidence>
<organism evidence="2 3">
    <name type="scientific">Microbispora siamensis</name>
    <dbReference type="NCBI Taxonomy" id="564413"/>
    <lineage>
        <taxon>Bacteria</taxon>
        <taxon>Bacillati</taxon>
        <taxon>Actinomycetota</taxon>
        <taxon>Actinomycetes</taxon>
        <taxon>Streptosporangiales</taxon>
        <taxon>Streptosporangiaceae</taxon>
        <taxon>Microbispora</taxon>
    </lineage>
</organism>
<keyword evidence="1" id="KW-1133">Transmembrane helix</keyword>
<evidence type="ECO:0000256" key="1">
    <source>
        <dbReference type="SAM" id="Phobius"/>
    </source>
</evidence>
<keyword evidence="1" id="KW-0812">Transmembrane</keyword>
<evidence type="ECO:0000313" key="3">
    <source>
        <dbReference type="Proteomes" id="UP000660454"/>
    </source>
</evidence>
<dbReference type="Proteomes" id="UP000660454">
    <property type="component" value="Unassembled WGS sequence"/>
</dbReference>
<dbReference type="EMBL" id="BOOF01000045">
    <property type="protein sequence ID" value="GIH65895.1"/>
    <property type="molecule type" value="Genomic_DNA"/>
</dbReference>
<protein>
    <submittedName>
        <fullName evidence="2">Uncharacterized protein</fullName>
    </submittedName>
</protein>
<reference evidence="2 3" key="1">
    <citation type="submission" date="2021-01" db="EMBL/GenBank/DDBJ databases">
        <title>Whole genome shotgun sequence of Microbispora siamensis NBRC 104113.</title>
        <authorList>
            <person name="Komaki H."/>
            <person name="Tamura T."/>
        </authorList>
    </citation>
    <scope>NUCLEOTIDE SEQUENCE [LARGE SCALE GENOMIC DNA]</scope>
    <source>
        <strain evidence="2 3">NBRC 104113</strain>
    </source>
</reference>
<keyword evidence="3" id="KW-1185">Reference proteome</keyword>
<proteinExistence type="predicted"/>
<name>A0ABQ4GWU5_9ACTN</name>
<accession>A0ABQ4GWU5</accession>
<gene>
    <name evidence="2" type="ORF">Msi02_67120</name>
</gene>
<feature type="transmembrane region" description="Helical" evidence="1">
    <location>
        <begin position="58"/>
        <end position="79"/>
    </location>
</feature>